<gene>
    <name evidence="1" type="ORF">LIER_00340</name>
</gene>
<dbReference type="AlphaFoldDB" id="A0AAV3NLH9"/>
<name>A0AAV3NLH9_LITER</name>
<reference evidence="1 2" key="1">
    <citation type="submission" date="2024-01" db="EMBL/GenBank/DDBJ databases">
        <title>The complete chloroplast genome sequence of Lithospermum erythrorhizon: insights into the phylogenetic relationship among Boraginaceae species and the maternal lineages of purple gromwells.</title>
        <authorList>
            <person name="Okada T."/>
            <person name="Watanabe K."/>
        </authorList>
    </citation>
    <scope>NUCLEOTIDE SEQUENCE [LARGE SCALE GENOMIC DNA]</scope>
</reference>
<comment type="caution">
    <text evidence="1">The sequence shown here is derived from an EMBL/GenBank/DDBJ whole genome shotgun (WGS) entry which is preliminary data.</text>
</comment>
<dbReference type="Proteomes" id="UP001454036">
    <property type="component" value="Unassembled WGS sequence"/>
</dbReference>
<evidence type="ECO:0000313" key="2">
    <source>
        <dbReference type="Proteomes" id="UP001454036"/>
    </source>
</evidence>
<proteinExistence type="predicted"/>
<protein>
    <submittedName>
        <fullName evidence="1">Uncharacterized protein</fullName>
    </submittedName>
</protein>
<accession>A0AAV3NLH9</accession>
<sequence length="81" mass="9634">MGQVYKWYFILDLLFRNVVINYLQVHCFCRPRTRMQLECYPPGNYNLVSEILGYPRTSPVTSYAVPAWCRKDWLPSARQSL</sequence>
<keyword evidence="2" id="KW-1185">Reference proteome</keyword>
<dbReference type="EMBL" id="BAABME010000026">
    <property type="protein sequence ID" value="GAA0138633.1"/>
    <property type="molecule type" value="Genomic_DNA"/>
</dbReference>
<organism evidence="1 2">
    <name type="scientific">Lithospermum erythrorhizon</name>
    <name type="common">Purple gromwell</name>
    <name type="synonym">Lithospermum officinale var. erythrorhizon</name>
    <dbReference type="NCBI Taxonomy" id="34254"/>
    <lineage>
        <taxon>Eukaryota</taxon>
        <taxon>Viridiplantae</taxon>
        <taxon>Streptophyta</taxon>
        <taxon>Embryophyta</taxon>
        <taxon>Tracheophyta</taxon>
        <taxon>Spermatophyta</taxon>
        <taxon>Magnoliopsida</taxon>
        <taxon>eudicotyledons</taxon>
        <taxon>Gunneridae</taxon>
        <taxon>Pentapetalae</taxon>
        <taxon>asterids</taxon>
        <taxon>lamiids</taxon>
        <taxon>Boraginales</taxon>
        <taxon>Boraginaceae</taxon>
        <taxon>Boraginoideae</taxon>
        <taxon>Lithospermeae</taxon>
        <taxon>Lithospermum</taxon>
    </lineage>
</organism>
<evidence type="ECO:0000313" key="1">
    <source>
        <dbReference type="EMBL" id="GAA0138633.1"/>
    </source>
</evidence>